<keyword evidence="3" id="KW-1185">Reference proteome</keyword>
<sequence length="348" mass="38302">MTLAIVTGAPGWLGTRLVQSLIRGVVDVPSLGPSDRKVRCLVLPDADITELTALGPQVEIVRGDVSDANSLVPLFEGARGATVFHAAGVIHPTRGTKQFFDVNVQGTTNMIEGAKKAGARRFVHVSSNSPIGTNPTEEHVFDEKAPYNPYMLYGKTKMLAEQVVNNAHATGEIETVIIRPPWFYGPGQPPRQTLFFQMIRDGKAPIVGNGKNRRSMAYVDNICQGLLLCERVEKAAGQTYWIADRTPYPMNDIIDTIERVMEKDFGVSCVHKRMKLPGFASEVAWVIDATIQGAGAYHQKLHVLSEMNKTIACTIAKAEAELGYDPKVDLELGMRRSIQWMLDRGEKL</sequence>
<dbReference type="SUPFAM" id="SSF51735">
    <property type="entry name" value="NAD(P)-binding Rossmann-fold domains"/>
    <property type="match status" value="1"/>
</dbReference>
<dbReference type="GO" id="GO:0004029">
    <property type="term" value="F:aldehyde dehydrogenase (NAD+) activity"/>
    <property type="evidence" value="ECO:0007669"/>
    <property type="project" value="TreeGrafter"/>
</dbReference>
<evidence type="ECO:0000313" key="3">
    <source>
        <dbReference type="Proteomes" id="UP000064967"/>
    </source>
</evidence>
<accession>A0A0K1QBH9</accession>
<dbReference type="PATRIC" id="fig|1391654.3.peg.9892"/>
<protein>
    <submittedName>
        <fullName evidence="2">UDP-glucose 4-epimerase</fullName>
    </submittedName>
</protein>
<dbReference type="OrthoDB" id="9804595at2"/>
<dbReference type="InterPro" id="IPR036291">
    <property type="entry name" value="NAD(P)-bd_dom_sf"/>
</dbReference>
<name>A0A0K1QBH9_9BACT</name>
<dbReference type="STRING" id="1391654.AKJ09_09767"/>
<dbReference type="Gene3D" id="3.40.50.720">
    <property type="entry name" value="NAD(P)-binding Rossmann-like Domain"/>
    <property type="match status" value="1"/>
</dbReference>
<reference evidence="2 3" key="1">
    <citation type="submission" date="2015-08" db="EMBL/GenBank/DDBJ databases">
        <authorList>
            <person name="Babu N.S."/>
            <person name="Beckwith C.J."/>
            <person name="Beseler K.G."/>
            <person name="Brison A."/>
            <person name="Carone J.V."/>
            <person name="Caskin T.P."/>
            <person name="Diamond M."/>
            <person name="Durham M.E."/>
            <person name="Foxe J.M."/>
            <person name="Go M."/>
            <person name="Henderson B.A."/>
            <person name="Jones I.B."/>
            <person name="McGettigan J.A."/>
            <person name="Micheletti S.J."/>
            <person name="Nasrallah M.E."/>
            <person name="Ortiz D."/>
            <person name="Piller C.R."/>
            <person name="Privatt S.R."/>
            <person name="Schneider S.L."/>
            <person name="Sharp S."/>
            <person name="Smith T.C."/>
            <person name="Stanton J.D."/>
            <person name="Ullery H.E."/>
            <person name="Wilson R.J."/>
            <person name="Serrano M.G."/>
            <person name="Buck G."/>
            <person name="Lee V."/>
            <person name="Wang Y."/>
            <person name="Carvalho R."/>
            <person name="Voegtly L."/>
            <person name="Shi R."/>
            <person name="Duckworth R."/>
            <person name="Johnson A."/>
            <person name="Loviza R."/>
            <person name="Walstead R."/>
            <person name="Shah Z."/>
            <person name="Kiflezghi M."/>
            <person name="Wade K."/>
            <person name="Ball S.L."/>
            <person name="Bradley K.W."/>
            <person name="Asai D.J."/>
            <person name="Bowman C.A."/>
            <person name="Russell D.A."/>
            <person name="Pope W.H."/>
            <person name="Jacobs-Sera D."/>
            <person name="Hendrix R.W."/>
            <person name="Hatfull G.F."/>
        </authorList>
    </citation>
    <scope>NUCLEOTIDE SEQUENCE [LARGE SCALE GENOMIC DNA]</scope>
    <source>
        <strain evidence="2 3">DSM 27648</strain>
    </source>
</reference>
<dbReference type="PANTHER" id="PTHR48079">
    <property type="entry name" value="PROTEIN YEEZ"/>
    <property type="match status" value="1"/>
</dbReference>
<dbReference type="GO" id="GO:0005737">
    <property type="term" value="C:cytoplasm"/>
    <property type="evidence" value="ECO:0007669"/>
    <property type="project" value="TreeGrafter"/>
</dbReference>
<feature type="domain" description="NAD-dependent epimerase/dehydratase" evidence="1">
    <location>
        <begin position="5"/>
        <end position="241"/>
    </location>
</feature>
<evidence type="ECO:0000259" key="1">
    <source>
        <dbReference type="Pfam" id="PF01370"/>
    </source>
</evidence>
<proteinExistence type="predicted"/>
<dbReference type="EMBL" id="CP012333">
    <property type="protein sequence ID" value="AKV03104.1"/>
    <property type="molecule type" value="Genomic_DNA"/>
</dbReference>
<gene>
    <name evidence="2" type="ORF">AKJ09_09767</name>
</gene>
<dbReference type="RefSeq" id="WP_146653925.1">
    <property type="nucleotide sequence ID" value="NZ_CP012333.1"/>
</dbReference>
<organism evidence="2 3">
    <name type="scientific">Labilithrix luteola</name>
    <dbReference type="NCBI Taxonomy" id="1391654"/>
    <lineage>
        <taxon>Bacteria</taxon>
        <taxon>Pseudomonadati</taxon>
        <taxon>Myxococcota</taxon>
        <taxon>Polyangia</taxon>
        <taxon>Polyangiales</taxon>
        <taxon>Labilitrichaceae</taxon>
        <taxon>Labilithrix</taxon>
    </lineage>
</organism>
<dbReference type="PANTHER" id="PTHR48079:SF6">
    <property type="entry name" value="NAD(P)-BINDING DOMAIN-CONTAINING PROTEIN-RELATED"/>
    <property type="match status" value="1"/>
</dbReference>
<dbReference type="AlphaFoldDB" id="A0A0K1QBH9"/>
<dbReference type="InterPro" id="IPR051783">
    <property type="entry name" value="NAD(P)-dependent_oxidoreduct"/>
</dbReference>
<dbReference type="Pfam" id="PF01370">
    <property type="entry name" value="Epimerase"/>
    <property type="match status" value="1"/>
</dbReference>
<dbReference type="InterPro" id="IPR001509">
    <property type="entry name" value="Epimerase_deHydtase"/>
</dbReference>
<dbReference type="Proteomes" id="UP000064967">
    <property type="component" value="Chromosome"/>
</dbReference>
<dbReference type="KEGG" id="llu:AKJ09_09767"/>
<evidence type="ECO:0000313" key="2">
    <source>
        <dbReference type="EMBL" id="AKV03104.1"/>
    </source>
</evidence>